<evidence type="ECO:0000256" key="1">
    <source>
        <dbReference type="ARBA" id="ARBA00022741"/>
    </source>
</evidence>
<dbReference type="SUPFAM" id="SSF50891">
    <property type="entry name" value="Cyclophilin-like"/>
    <property type="match status" value="1"/>
</dbReference>
<evidence type="ECO:0000256" key="2">
    <source>
        <dbReference type="ARBA" id="ARBA00022801"/>
    </source>
</evidence>
<evidence type="ECO:0000313" key="6">
    <source>
        <dbReference type="Proteomes" id="UP001247805"/>
    </source>
</evidence>
<dbReference type="RefSeq" id="WP_316027543.1">
    <property type="nucleotide sequence ID" value="NZ_JAWDIO010000002.1"/>
</dbReference>
<accession>A0ABU3T183</accession>
<dbReference type="Gene3D" id="2.40.100.10">
    <property type="entry name" value="Cyclophilin-like"/>
    <property type="match status" value="1"/>
</dbReference>
<keyword evidence="6" id="KW-1185">Reference proteome</keyword>
<dbReference type="SMART" id="SM00796">
    <property type="entry name" value="AHS1"/>
    <property type="match status" value="1"/>
</dbReference>
<dbReference type="PANTHER" id="PTHR34698:SF2">
    <property type="entry name" value="5-OXOPROLINASE SUBUNIT B"/>
    <property type="match status" value="1"/>
</dbReference>
<organism evidence="5 6">
    <name type="scientific">Paraglaciecola aquimarina</name>
    <dbReference type="NCBI Taxonomy" id="1235557"/>
    <lineage>
        <taxon>Bacteria</taxon>
        <taxon>Pseudomonadati</taxon>
        <taxon>Pseudomonadota</taxon>
        <taxon>Gammaproteobacteria</taxon>
        <taxon>Alteromonadales</taxon>
        <taxon>Alteromonadaceae</taxon>
        <taxon>Paraglaciecola</taxon>
    </lineage>
</organism>
<dbReference type="Proteomes" id="UP001247805">
    <property type="component" value="Unassembled WGS sequence"/>
</dbReference>
<name>A0ABU3T183_9ALTE</name>
<feature type="domain" description="Carboxyltransferase" evidence="4">
    <location>
        <begin position="6"/>
        <end position="207"/>
    </location>
</feature>
<proteinExistence type="predicted"/>
<evidence type="ECO:0000313" key="5">
    <source>
        <dbReference type="EMBL" id="MDU0356034.1"/>
    </source>
</evidence>
<dbReference type="NCBIfam" id="TIGR00370">
    <property type="entry name" value="5-oxoprolinase subunit PxpB"/>
    <property type="match status" value="1"/>
</dbReference>
<dbReference type="Pfam" id="PF02682">
    <property type="entry name" value="CT_C_D"/>
    <property type="match status" value="1"/>
</dbReference>
<dbReference type="EC" id="3.5.2.9" evidence="5"/>
<dbReference type="InterPro" id="IPR010016">
    <property type="entry name" value="PxpB"/>
</dbReference>
<keyword evidence="2 5" id="KW-0378">Hydrolase</keyword>
<evidence type="ECO:0000259" key="4">
    <source>
        <dbReference type="SMART" id="SM00796"/>
    </source>
</evidence>
<dbReference type="InterPro" id="IPR029000">
    <property type="entry name" value="Cyclophilin-like_dom_sf"/>
</dbReference>
<sequence length="231" mass="25559">MKSHQFSLENNGDSGINILFKQPISPALSRKIIALADICHIHFAGQVEQIVPAYQSLTLRYQPLKISYAQLTEQLHEILRSPLAEGDYQSKKVVIPVCYEMPYSLDLAKVAEHCKLTEQQVIERHCHSEYFVHMLGFSPGFLYLGGLAHELACPRKASPDLSVPAGSVGIGGSQTGIYPQNSPGGWHIIGRTPISLFDIEKPYPCVARPLDTLVFAPISATEFEQIESEKS</sequence>
<reference evidence="5 6" key="1">
    <citation type="submission" date="2023-10" db="EMBL/GenBank/DDBJ databases">
        <title>Glaciecola aquimarina strain GGW-M5 nov., isolated from a coastal seawater.</title>
        <authorList>
            <person name="Bayburt H."/>
            <person name="Kim J.M."/>
            <person name="Choi B.J."/>
            <person name="Jeon C.O."/>
        </authorList>
    </citation>
    <scope>NUCLEOTIDE SEQUENCE [LARGE SCALE GENOMIC DNA]</scope>
    <source>
        <strain evidence="5 6">KCTC 32108</strain>
    </source>
</reference>
<evidence type="ECO:0000256" key="3">
    <source>
        <dbReference type="ARBA" id="ARBA00022840"/>
    </source>
</evidence>
<dbReference type="EMBL" id="JAWDIO010000002">
    <property type="protein sequence ID" value="MDU0356034.1"/>
    <property type="molecule type" value="Genomic_DNA"/>
</dbReference>
<dbReference type="GO" id="GO:0017168">
    <property type="term" value="F:5-oxoprolinase (ATP-hydrolyzing) activity"/>
    <property type="evidence" value="ECO:0007669"/>
    <property type="project" value="UniProtKB-EC"/>
</dbReference>
<gene>
    <name evidence="5" type="primary">pxpB</name>
    <name evidence="5" type="ORF">RS130_20990</name>
</gene>
<dbReference type="Gene3D" id="3.30.1360.40">
    <property type="match status" value="1"/>
</dbReference>
<keyword evidence="3" id="KW-0067">ATP-binding</keyword>
<keyword evidence="1" id="KW-0547">Nucleotide-binding</keyword>
<comment type="caution">
    <text evidence="5">The sequence shown here is derived from an EMBL/GenBank/DDBJ whole genome shotgun (WGS) entry which is preliminary data.</text>
</comment>
<dbReference type="PANTHER" id="PTHR34698">
    <property type="entry name" value="5-OXOPROLINASE SUBUNIT B"/>
    <property type="match status" value="1"/>
</dbReference>
<dbReference type="SUPFAM" id="SSF160467">
    <property type="entry name" value="PH0987 N-terminal domain-like"/>
    <property type="match status" value="1"/>
</dbReference>
<protein>
    <submittedName>
        <fullName evidence="5">5-oxoprolinase subunit PxpB</fullName>
        <ecNumber evidence="5">3.5.2.9</ecNumber>
    </submittedName>
</protein>
<dbReference type="InterPro" id="IPR003833">
    <property type="entry name" value="CT_C_D"/>
</dbReference>